<protein>
    <submittedName>
        <fullName evidence="1">Uncharacterized protein</fullName>
    </submittedName>
</protein>
<proteinExistence type="predicted"/>
<gene>
    <name evidence="1" type="ORF">LCGC14_2423250</name>
</gene>
<name>A0A0F9BP54_9ZZZZ</name>
<feature type="non-terminal residue" evidence="1">
    <location>
        <position position="38"/>
    </location>
</feature>
<sequence>MEVKQIKHIGRKLKAFLQKFDDCFSRVEPRLDLLTYVK</sequence>
<organism evidence="1">
    <name type="scientific">marine sediment metagenome</name>
    <dbReference type="NCBI Taxonomy" id="412755"/>
    <lineage>
        <taxon>unclassified sequences</taxon>
        <taxon>metagenomes</taxon>
        <taxon>ecological metagenomes</taxon>
    </lineage>
</organism>
<dbReference type="AlphaFoldDB" id="A0A0F9BP54"/>
<reference evidence="1" key="1">
    <citation type="journal article" date="2015" name="Nature">
        <title>Complex archaea that bridge the gap between prokaryotes and eukaryotes.</title>
        <authorList>
            <person name="Spang A."/>
            <person name="Saw J.H."/>
            <person name="Jorgensen S.L."/>
            <person name="Zaremba-Niedzwiedzka K."/>
            <person name="Martijn J."/>
            <person name="Lind A.E."/>
            <person name="van Eijk R."/>
            <person name="Schleper C."/>
            <person name="Guy L."/>
            <person name="Ettema T.J."/>
        </authorList>
    </citation>
    <scope>NUCLEOTIDE SEQUENCE</scope>
</reference>
<comment type="caution">
    <text evidence="1">The sequence shown here is derived from an EMBL/GenBank/DDBJ whole genome shotgun (WGS) entry which is preliminary data.</text>
</comment>
<dbReference type="EMBL" id="LAZR01036896">
    <property type="protein sequence ID" value="KKL23654.1"/>
    <property type="molecule type" value="Genomic_DNA"/>
</dbReference>
<accession>A0A0F9BP54</accession>
<evidence type="ECO:0000313" key="1">
    <source>
        <dbReference type="EMBL" id="KKL23654.1"/>
    </source>
</evidence>